<evidence type="ECO:0000256" key="1">
    <source>
        <dbReference type="ARBA" id="ARBA00022679"/>
    </source>
</evidence>
<evidence type="ECO:0000259" key="3">
    <source>
        <dbReference type="Pfam" id="PF22772"/>
    </source>
</evidence>
<feature type="domain" description="WsaF N-terminal" evidence="2">
    <location>
        <begin position="138"/>
        <end position="193"/>
    </location>
</feature>
<dbReference type="Pfam" id="PF21374">
    <property type="entry name" value="WsaF_N"/>
    <property type="match status" value="1"/>
</dbReference>
<keyword evidence="1 4" id="KW-0808">Transferase</keyword>
<dbReference type="InterPro" id="IPR048510">
    <property type="entry name" value="WsaF_N"/>
</dbReference>
<dbReference type="Proteomes" id="UP000886900">
    <property type="component" value="Unassembled WGS sequence"/>
</dbReference>
<reference evidence="4" key="1">
    <citation type="submission" date="2021-06" db="EMBL/GenBank/DDBJ databases">
        <title>Updating the genus Pseudomonas: Description of 43 new species and partition of the Pseudomonas putida group.</title>
        <authorList>
            <person name="Girard L."/>
            <person name="Lood C."/>
            <person name="Vandamme P."/>
            <person name="Rokni-Zadeh H."/>
            <person name="Van Noort V."/>
            <person name="Hofte M."/>
            <person name="Lavigne R."/>
            <person name="De Mot R."/>
        </authorList>
    </citation>
    <scope>NUCLEOTIDE SEQUENCE</scope>
    <source>
        <strain evidence="4">SWRI79</strain>
    </source>
</reference>
<protein>
    <submittedName>
        <fullName evidence="4">Glycosyltransferase</fullName>
        <ecNumber evidence="4">2.4.-.-</ecNumber>
    </submittedName>
</protein>
<dbReference type="EC" id="2.4.-.-" evidence="4"/>
<dbReference type="EMBL" id="JAHSTV010000001">
    <property type="protein sequence ID" value="MBV4461734.1"/>
    <property type="molecule type" value="Genomic_DNA"/>
</dbReference>
<comment type="caution">
    <text evidence="4">The sequence shown here is derived from an EMBL/GenBank/DDBJ whole genome shotgun (WGS) entry which is preliminary data.</text>
</comment>
<dbReference type="GO" id="GO:0016757">
    <property type="term" value="F:glycosyltransferase activity"/>
    <property type="evidence" value="ECO:0007669"/>
    <property type="project" value="UniProtKB-KW"/>
</dbReference>
<evidence type="ECO:0000313" key="4">
    <source>
        <dbReference type="EMBL" id="MBV4461734.1"/>
    </source>
</evidence>
<organism evidence="4 5">
    <name type="scientific">Pseudomonas farris</name>
    <dbReference type="NCBI Taxonomy" id="2841207"/>
    <lineage>
        <taxon>Bacteria</taxon>
        <taxon>Pseudomonadati</taxon>
        <taxon>Pseudomonadota</taxon>
        <taxon>Gammaproteobacteria</taxon>
        <taxon>Pseudomonadales</taxon>
        <taxon>Pseudomonadaceae</taxon>
        <taxon>Pseudomonas</taxon>
    </lineage>
</organism>
<name>A0ABS6PND1_9PSED</name>
<dbReference type="PANTHER" id="PTHR46401:SF2">
    <property type="entry name" value="GLYCOSYLTRANSFERASE WBBK-RELATED"/>
    <property type="match status" value="1"/>
</dbReference>
<evidence type="ECO:0000259" key="2">
    <source>
        <dbReference type="Pfam" id="PF21374"/>
    </source>
</evidence>
<dbReference type="InterPro" id="IPR055050">
    <property type="entry name" value="WsaF_C"/>
</dbReference>
<dbReference type="Pfam" id="PF22772">
    <property type="entry name" value="WsaF_C"/>
    <property type="match status" value="1"/>
</dbReference>
<sequence length="411" mass="45984">MNTHLLAAQLKKSLNHIKQEGFSSFFNILSRRFRSSRSLFTKPDVMYAYRFLKFTPTVQQPDNALSNGDKTINWYIPPIGKGSGGHLNLFRFMQHLGQLGFTNRVIIVEDDNDVPAAKIKSTISDWFGIDNVDVYYIDASIPSAAVSIATSWQTAYAVNNISAKTHKCYFVQDYEPWFYPVGTEYALAEQTYRFGFHGFTAGSWLSSLLNQQFGMQATALGFSYDRALYKPHPTADRGTAKRVFFYVRPPTARRAFDLGVLVLAELAQRVPDMTVVMAGWDVHHYTFPFTCDHAGLKNPNQLAELYSSCDAALVLSLTNLSLLPLEIMACGVPVVSNRAACTEWLLNDDIAMLTEPTVNTLADALEKILRSPELAQQIKENAFAFAASASWLEEGDKMAQRLEEILSSPQP</sequence>
<accession>A0ABS6PND1</accession>
<gene>
    <name evidence="4" type="ORF">KVG95_00125</name>
</gene>
<dbReference type="PANTHER" id="PTHR46401">
    <property type="entry name" value="GLYCOSYLTRANSFERASE WBBK-RELATED"/>
    <property type="match status" value="1"/>
</dbReference>
<feature type="domain" description="WsaF C-terminal" evidence="3">
    <location>
        <begin position="241"/>
        <end position="366"/>
    </location>
</feature>
<keyword evidence="5" id="KW-1185">Reference proteome</keyword>
<evidence type="ECO:0000313" key="5">
    <source>
        <dbReference type="Proteomes" id="UP000886900"/>
    </source>
</evidence>
<dbReference type="RefSeq" id="WP_217854105.1">
    <property type="nucleotide sequence ID" value="NZ_JAHSTV010000001.1"/>
</dbReference>
<keyword evidence="4" id="KW-0328">Glycosyltransferase</keyword>
<proteinExistence type="predicted"/>